<dbReference type="PANTHER" id="PTHR11086:SF18">
    <property type="entry name" value="DEOXYCYTIDYLATE DEAMINASE"/>
    <property type="match status" value="1"/>
</dbReference>
<dbReference type="PROSITE" id="PS51747">
    <property type="entry name" value="CYT_DCMP_DEAMINASES_2"/>
    <property type="match status" value="1"/>
</dbReference>
<dbReference type="Gene3D" id="3.40.140.10">
    <property type="entry name" value="Cytidine Deaminase, domain 2"/>
    <property type="match status" value="1"/>
</dbReference>
<dbReference type="AlphaFoldDB" id="A0A9W8A4D5"/>
<accession>A0A9W8A4D5</accession>
<evidence type="ECO:0000313" key="11">
    <source>
        <dbReference type="EMBL" id="KAJ1922596.1"/>
    </source>
</evidence>
<dbReference type="Gene3D" id="3.40.50.300">
    <property type="entry name" value="P-loop containing nucleotide triphosphate hydrolases"/>
    <property type="match status" value="1"/>
</dbReference>
<dbReference type="Proteomes" id="UP001150569">
    <property type="component" value="Unassembled WGS sequence"/>
</dbReference>
<dbReference type="SUPFAM" id="SSF52540">
    <property type="entry name" value="P-loop containing nucleoside triphosphate hydrolases"/>
    <property type="match status" value="1"/>
</dbReference>
<dbReference type="SUPFAM" id="SSF53927">
    <property type="entry name" value="Cytidine deaminase-like"/>
    <property type="match status" value="1"/>
</dbReference>
<name>A0A9W8A4D5_9FUNG</name>
<reference evidence="11" key="1">
    <citation type="submission" date="2022-07" db="EMBL/GenBank/DDBJ databases">
        <title>Phylogenomic reconstructions and comparative analyses of Kickxellomycotina fungi.</title>
        <authorList>
            <person name="Reynolds N.K."/>
            <person name="Stajich J.E."/>
            <person name="Barry K."/>
            <person name="Grigoriev I.V."/>
            <person name="Crous P."/>
            <person name="Smith M.E."/>
        </authorList>
    </citation>
    <scope>NUCLEOTIDE SEQUENCE</scope>
    <source>
        <strain evidence="11">RSA 861</strain>
    </source>
</reference>
<evidence type="ECO:0000256" key="3">
    <source>
        <dbReference type="ARBA" id="ARBA00022723"/>
    </source>
</evidence>
<dbReference type="Pfam" id="PF00383">
    <property type="entry name" value="dCMP_cyt_deam_1"/>
    <property type="match status" value="1"/>
</dbReference>
<evidence type="ECO:0000256" key="8">
    <source>
        <dbReference type="ARBA" id="ARBA00041763"/>
    </source>
</evidence>
<dbReference type="FunFam" id="3.40.140.10:FF:000035">
    <property type="entry name" value="dCMP deaminase"/>
    <property type="match status" value="1"/>
</dbReference>
<evidence type="ECO:0000256" key="1">
    <source>
        <dbReference type="ARBA" id="ARBA00001947"/>
    </source>
</evidence>
<evidence type="ECO:0000259" key="10">
    <source>
        <dbReference type="PROSITE" id="PS51747"/>
    </source>
</evidence>
<evidence type="ECO:0000256" key="4">
    <source>
        <dbReference type="ARBA" id="ARBA00022727"/>
    </source>
</evidence>
<keyword evidence="12" id="KW-1185">Reference proteome</keyword>
<dbReference type="InterPro" id="IPR035105">
    <property type="entry name" value="Deoxycytidylate_deaminase_dom"/>
</dbReference>
<comment type="caution">
    <text evidence="11">The sequence shown here is derived from an EMBL/GenBank/DDBJ whole genome shotgun (WGS) entry which is preliminary data.</text>
</comment>
<dbReference type="InterPro" id="IPR016192">
    <property type="entry name" value="APOBEC/CMP_deaminase_Zn-bd"/>
</dbReference>
<dbReference type="InterPro" id="IPR002125">
    <property type="entry name" value="CMP_dCMP_dom"/>
</dbReference>
<proteinExistence type="inferred from homology"/>
<evidence type="ECO:0000313" key="12">
    <source>
        <dbReference type="Proteomes" id="UP001150569"/>
    </source>
</evidence>
<evidence type="ECO:0000256" key="6">
    <source>
        <dbReference type="ARBA" id="ARBA00022833"/>
    </source>
</evidence>
<sequence length="342" mass="38431">MFISIIGTECSGKKTTLAFLADTLKFQPVALAPKPYLPENTKFFTSVAALLLYATQNWRENFVVCDIDSLADLTLLRKRPFFLLIAIDAPTTLRYKRLQSKCKLVGADAPNLGEFLERQDRERFYSWAKPSDKTTVTTAEAIPFYKIIATADMYIVNSFADQVDYFKHLEQLRLDNPERLRPSWDTYFMLLSELASRRSNCMKRRVGCILVKDNRIISTGYNGSPRGIRNCADGGCPRCNAATPCGQSLHHCLCLHAEENALLEAGRVRVEGKGRCILYCNTCPCLGCAKKIVQVGVQEVVYSQAYGMDELSARVFSEAGVILRQHIPPILKADIEGELFLF</sequence>
<dbReference type="EMBL" id="JANBPT010000385">
    <property type="protein sequence ID" value="KAJ1922596.1"/>
    <property type="molecule type" value="Genomic_DNA"/>
</dbReference>
<keyword evidence="6" id="KW-0862">Zinc</keyword>
<protein>
    <recommendedName>
        <fullName evidence="9">Deoxycytidylate deaminase</fullName>
        <ecNumber evidence="7">3.5.4.12</ecNumber>
    </recommendedName>
    <alternativeName>
        <fullName evidence="8">dCMP deaminase</fullName>
    </alternativeName>
</protein>
<keyword evidence="5 11" id="KW-0378">Hydrolase</keyword>
<evidence type="ECO:0000256" key="2">
    <source>
        <dbReference type="ARBA" id="ARBA00006576"/>
    </source>
</evidence>
<organism evidence="11 12">
    <name type="scientific">Tieghemiomyces parasiticus</name>
    <dbReference type="NCBI Taxonomy" id="78921"/>
    <lineage>
        <taxon>Eukaryota</taxon>
        <taxon>Fungi</taxon>
        <taxon>Fungi incertae sedis</taxon>
        <taxon>Zoopagomycota</taxon>
        <taxon>Kickxellomycotina</taxon>
        <taxon>Dimargaritomycetes</taxon>
        <taxon>Dimargaritales</taxon>
        <taxon>Dimargaritaceae</taxon>
        <taxon>Tieghemiomyces</taxon>
    </lineage>
</organism>
<gene>
    <name evidence="11" type="primary">DCD1_2</name>
    <name evidence="11" type="ORF">IWQ60_006411</name>
</gene>
<dbReference type="PANTHER" id="PTHR11086">
    <property type="entry name" value="DEOXYCYTIDYLATE DEAMINASE-RELATED"/>
    <property type="match status" value="1"/>
</dbReference>
<evidence type="ECO:0000256" key="7">
    <source>
        <dbReference type="ARBA" id="ARBA00038938"/>
    </source>
</evidence>
<dbReference type="InterPro" id="IPR016193">
    <property type="entry name" value="Cytidine_deaminase-like"/>
</dbReference>
<dbReference type="InterPro" id="IPR015517">
    <property type="entry name" value="dCMP_deaminase-rel"/>
</dbReference>
<dbReference type="CDD" id="cd01286">
    <property type="entry name" value="deoxycytidylate_deaminase"/>
    <property type="match status" value="1"/>
</dbReference>
<keyword evidence="4" id="KW-0545">Nucleotide biosynthesis</keyword>
<dbReference type="GO" id="GO:0009165">
    <property type="term" value="P:nucleotide biosynthetic process"/>
    <property type="evidence" value="ECO:0007669"/>
    <property type="project" value="UniProtKB-KW"/>
</dbReference>
<evidence type="ECO:0000256" key="9">
    <source>
        <dbReference type="ARBA" id="ARBA00071582"/>
    </source>
</evidence>
<dbReference type="EC" id="3.5.4.12" evidence="7"/>
<comment type="similarity">
    <text evidence="2">Belongs to the cytidine and deoxycytidylate deaminase family.</text>
</comment>
<dbReference type="GO" id="GO:0008270">
    <property type="term" value="F:zinc ion binding"/>
    <property type="evidence" value="ECO:0007669"/>
    <property type="project" value="InterPro"/>
</dbReference>
<dbReference type="OrthoDB" id="10063137at2759"/>
<dbReference type="GO" id="GO:0004132">
    <property type="term" value="F:dCMP deaminase activity"/>
    <property type="evidence" value="ECO:0007669"/>
    <property type="project" value="UniProtKB-EC"/>
</dbReference>
<evidence type="ECO:0000256" key="5">
    <source>
        <dbReference type="ARBA" id="ARBA00022801"/>
    </source>
</evidence>
<dbReference type="PROSITE" id="PS00903">
    <property type="entry name" value="CYT_DCMP_DEAMINASES_1"/>
    <property type="match status" value="1"/>
</dbReference>
<dbReference type="InterPro" id="IPR027417">
    <property type="entry name" value="P-loop_NTPase"/>
</dbReference>
<dbReference type="GO" id="GO:0005737">
    <property type="term" value="C:cytoplasm"/>
    <property type="evidence" value="ECO:0007669"/>
    <property type="project" value="TreeGrafter"/>
</dbReference>
<feature type="domain" description="CMP/dCMP-type deaminase" evidence="10">
    <location>
        <begin position="183"/>
        <end position="319"/>
    </location>
</feature>
<keyword evidence="3" id="KW-0479">Metal-binding</keyword>
<comment type="cofactor">
    <cofactor evidence="1">
        <name>Zn(2+)</name>
        <dbReference type="ChEBI" id="CHEBI:29105"/>
    </cofactor>
</comment>